<evidence type="ECO:0000313" key="6">
    <source>
        <dbReference type="EMBL" id="KAB0337283.1"/>
    </source>
</evidence>
<keyword evidence="3" id="KW-0597">Phosphoprotein</keyword>
<comment type="caution">
    <text evidence="6">The sequence shown here is derived from an EMBL/GenBank/DDBJ whole genome shotgun (WGS) entry which is preliminary data.</text>
</comment>
<keyword evidence="4" id="KW-0206">Cytoskeleton</keyword>
<reference evidence="6 7" key="1">
    <citation type="submission" date="2019-06" db="EMBL/GenBank/DDBJ databases">
        <title>Discovery of a novel chromosome fission-fusion reversal in muntjac.</title>
        <authorList>
            <person name="Mudd A.B."/>
            <person name="Bredeson J.V."/>
            <person name="Baum R."/>
            <person name="Hockemeyer D."/>
            <person name="Rokhsar D.S."/>
        </authorList>
    </citation>
    <scope>NUCLEOTIDE SEQUENCE [LARGE SCALE GENOMIC DNA]</scope>
    <source>
        <strain evidence="6">UTSW_UCB_Mm</strain>
        <tissue evidence="6">Fibroblast cell line</tissue>
    </source>
</reference>
<evidence type="ECO:0000313" key="7">
    <source>
        <dbReference type="Proteomes" id="UP000326458"/>
    </source>
</evidence>
<keyword evidence="2" id="KW-0963">Cytoplasm</keyword>
<evidence type="ECO:0000256" key="1">
    <source>
        <dbReference type="ARBA" id="ARBA00004300"/>
    </source>
</evidence>
<feature type="region of interest" description="Disordered" evidence="5">
    <location>
        <begin position="92"/>
        <end position="115"/>
    </location>
</feature>
<feature type="compositionally biased region" description="Basic and acidic residues" evidence="5">
    <location>
        <begin position="1"/>
        <end position="24"/>
    </location>
</feature>
<protein>
    <submittedName>
        <fullName evidence="6">Uncharacterized protein</fullName>
    </submittedName>
</protein>
<evidence type="ECO:0000256" key="3">
    <source>
        <dbReference type="ARBA" id="ARBA00022553"/>
    </source>
</evidence>
<dbReference type="AlphaFoldDB" id="A0A5N3UKW7"/>
<feature type="region of interest" description="Disordered" evidence="5">
    <location>
        <begin position="1"/>
        <end position="27"/>
    </location>
</feature>
<dbReference type="PANTHER" id="PTHR18905:SF12">
    <property type="entry name" value="NINEIN-LIKE PROTEIN"/>
    <property type="match status" value="1"/>
</dbReference>
<evidence type="ECO:0000256" key="5">
    <source>
        <dbReference type="SAM" id="MobiDB-lite"/>
    </source>
</evidence>
<dbReference type="PANTHER" id="PTHR18905">
    <property type="entry name" value="NINEIN"/>
    <property type="match status" value="1"/>
</dbReference>
<organism evidence="6 7">
    <name type="scientific">Muntiacus muntjak</name>
    <name type="common">Barking deer</name>
    <name type="synonym">Indian muntjac</name>
    <dbReference type="NCBI Taxonomy" id="9888"/>
    <lineage>
        <taxon>Eukaryota</taxon>
        <taxon>Metazoa</taxon>
        <taxon>Chordata</taxon>
        <taxon>Craniata</taxon>
        <taxon>Vertebrata</taxon>
        <taxon>Euteleostomi</taxon>
        <taxon>Mammalia</taxon>
        <taxon>Eutheria</taxon>
        <taxon>Laurasiatheria</taxon>
        <taxon>Artiodactyla</taxon>
        <taxon>Ruminantia</taxon>
        <taxon>Pecora</taxon>
        <taxon>Cervidae</taxon>
        <taxon>Muntiacinae</taxon>
        <taxon>Muntiacus</taxon>
    </lineage>
</organism>
<proteinExistence type="predicted"/>
<sequence length="115" mass="12683">MGAGERLHSRGGDFADRKGSRCPETHSSCLSDGLCCFQSLHFSVDEKVNLLELTWALEKEVMMVGGVAQQAVLVYYPQELSFCQQLCRGAQRKTPRAGPGVTRQRQASPLLWATP</sequence>
<dbReference type="EMBL" id="VCEA01010678">
    <property type="protein sequence ID" value="KAB0337283.1"/>
    <property type="molecule type" value="Genomic_DNA"/>
</dbReference>
<dbReference type="GO" id="GO:0005813">
    <property type="term" value="C:centrosome"/>
    <property type="evidence" value="ECO:0007669"/>
    <property type="project" value="UniProtKB-SubCell"/>
</dbReference>
<dbReference type="GO" id="GO:0034454">
    <property type="term" value="P:microtubule anchoring at centrosome"/>
    <property type="evidence" value="ECO:0007669"/>
    <property type="project" value="TreeGrafter"/>
</dbReference>
<accession>A0A5N3UKW7</accession>
<dbReference type="Proteomes" id="UP000326458">
    <property type="component" value="Unassembled WGS sequence"/>
</dbReference>
<gene>
    <name evidence="6" type="ORF">FD754_025274</name>
</gene>
<name>A0A5N3UKW7_MUNMU</name>
<comment type="subcellular location">
    <subcellularLocation>
        <location evidence="1">Cytoplasm</location>
        <location evidence="1">Cytoskeleton</location>
        <location evidence="1">Microtubule organizing center</location>
        <location evidence="1">Centrosome</location>
    </subcellularLocation>
</comment>
<evidence type="ECO:0000256" key="4">
    <source>
        <dbReference type="ARBA" id="ARBA00023212"/>
    </source>
</evidence>
<keyword evidence="7" id="KW-1185">Reference proteome</keyword>
<evidence type="ECO:0000256" key="2">
    <source>
        <dbReference type="ARBA" id="ARBA00022490"/>
    </source>
</evidence>
<feature type="non-terminal residue" evidence="6">
    <location>
        <position position="115"/>
    </location>
</feature>